<dbReference type="EMBL" id="DQ499600">
    <property type="protein sequence ID" value="ABF57533.1"/>
    <property type="molecule type" value="Genomic_DNA"/>
</dbReference>
<dbReference type="GeneID" id="5745504"/>
<keyword evidence="2" id="KW-1185">Reference proteome</keyword>
<reference evidence="1 2" key="1">
    <citation type="journal article" date="2008" name="Virology">
        <title>Genome sequence of the lytic bacteriophage P1201 from Corynebacterium glutamicum NCHU 87078: Evolutionary relationships to phages from Corynebacterineae.</title>
        <authorList>
            <person name="Chen C.L."/>
            <person name="Pan T.Y."/>
            <person name="Kan S.C."/>
            <person name="Kuan Y.C."/>
            <person name="Hong L.Y."/>
            <person name="Chiu K.R."/>
            <person name="Sheu C.S."/>
            <person name="Yang J.S."/>
            <person name="Hsu W.H."/>
            <person name="Hu H.Y."/>
        </authorList>
    </citation>
    <scope>NUCLEOTIDE SEQUENCE</scope>
</reference>
<dbReference type="RefSeq" id="YP_001468981.1">
    <property type="nucleotide sequence ID" value="NC_009816.1"/>
</dbReference>
<protein>
    <submittedName>
        <fullName evidence="1">Gp83</fullName>
    </submittedName>
</protein>
<evidence type="ECO:0000313" key="1">
    <source>
        <dbReference type="EMBL" id="ABF57533.1"/>
    </source>
</evidence>
<proteinExistence type="predicted"/>
<dbReference type="Proteomes" id="UP000002414">
    <property type="component" value="Segment"/>
</dbReference>
<dbReference type="OrthoDB" id="26730at10239"/>
<organism evidence="1 2">
    <name type="scientific">Corynebacterium phage P1201</name>
    <dbReference type="NCBI Taxonomy" id="384848"/>
    <lineage>
        <taxon>Viruses</taxon>
        <taxon>Duplodnaviria</taxon>
        <taxon>Heunggongvirae</taxon>
        <taxon>Uroviricota</taxon>
        <taxon>Caudoviricetes</taxon>
        <taxon>Zierdtviridae</taxon>
        <taxon>Toshachvirinae</taxon>
        <taxon>Chunghsingvirus</taxon>
        <taxon>Chunghsingvirus P1201</taxon>
        <taxon>Corynebacterium virus P1201</taxon>
    </lineage>
</organism>
<dbReference type="KEGG" id="vg:5745504"/>
<evidence type="ECO:0000313" key="2">
    <source>
        <dbReference type="Proteomes" id="UP000002414"/>
    </source>
</evidence>
<name>A7IYF0_9CAUD</name>
<sequence length="121" mass="14051">MGGRELRVGSAFKYIFRYRDKGKPVEDVKKALVALNHYFDRPIPLLERFEAWRAKRVADIAVKHAESQYLSPEKAFIHPGGGTRVELPELRALIRLYWGDIRGAQEEIETLLKELEKEQDD</sequence>
<accession>A7IYF0</accession>